<feature type="chain" id="PRO_5047179820" description="Solute-binding protein family 3/N-terminal domain-containing protein" evidence="1">
    <location>
        <begin position="27"/>
        <end position="302"/>
    </location>
</feature>
<feature type="signal peptide" evidence="1">
    <location>
        <begin position="1"/>
        <end position="26"/>
    </location>
</feature>
<evidence type="ECO:0000256" key="1">
    <source>
        <dbReference type="SAM" id="SignalP"/>
    </source>
</evidence>
<protein>
    <recommendedName>
        <fullName evidence="4">Solute-binding protein family 3/N-terminal domain-containing protein</fullName>
    </recommendedName>
</protein>
<evidence type="ECO:0000313" key="3">
    <source>
        <dbReference type="Proteomes" id="UP001246372"/>
    </source>
</evidence>
<comment type="caution">
    <text evidence="2">The sequence shown here is derived from an EMBL/GenBank/DDBJ whole genome shotgun (WGS) entry which is preliminary data.</text>
</comment>
<dbReference type="Proteomes" id="UP001246372">
    <property type="component" value="Unassembled WGS sequence"/>
</dbReference>
<name>A0ABU3PHE5_9BURK</name>
<proteinExistence type="predicted"/>
<dbReference type="RefSeq" id="WP_315652881.1">
    <property type="nucleotide sequence ID" value="NZ_JAVXZY010000012.1"/>
</dbReference>
<dbReference type="EMBL" id="JAVXZY010000012">
    <property type="protein sequence ID" value="MDT9001995.1"/>
    <property type="molecule type" value="Genomic_DNA"/>
</dbReference>
<gene>
    <name evidence="2" type="ORF">RQP53_22145</name>
</gene>
<accession>A0ABU3PHE5</accession>
<keyword evidence="1" id="KW-0732">Signal</keyword>
<evidence type="ECO:0008006" key="4">
    <source>
        <dbReference type="Google" id="ProtNLM"/>
    </source>
</evidence>
<evidence type="ECO:0000313" key="2">
    <source>
        <dbReference type="EMBL" id="MDT9001995.1"/>
    </source>
</evidence>
<keyword evidence="3" id="KW-1185">Reference proteome</keyword>
<reference evidence="2" key="1">
    <citation type="submission" date="2023-09" db="EMBL/GenBank/DDBJ databases">
        <title>Paucibacter sp. APW11 Genome sequencing and assembly.</title>
        <authorList>
            <person name="Kim I."/>
        </authorList>
    </citation>
    <scope>NUCLEOTIDE SEQUENCE</scope>
    <source>
        <strain evidence="2">APW11</strain>
    </source>
</reference>
<sequence length="302" mass="33946">MMRTRNLAALLAGAGLALLVAVPSRAQQPLAEPMLWLLPEFDVDEAQQKANADKHLLRPLTDYLIQHWPEEHHELLVATVRRRWKLMASAEKACILVALRTPEREAIAYFLDTNLYPPVQLIAPRSRIGELPRNAQGEVDLAQLLRLPSWHGALIEGRSYGPKLDALLSQAPPSALSYYTPRDFGERLLQMVQIGRADYTIEFDSTLSRKREQSGTMQELLALPIQGIGEPLVAAIACVRNDWGRQALVKIDALLRTPKGVAALRQSFDRWMTPETRARYLDRLEAYHAQRLRGVAASQAKP</sequence>
<organism evidence="2 3">
    <name type="scientific">Roseateles aquae</name>
    <dbReference type="NCBI Taxonomy" id="3077235"/>
    <lineage>
        <taxon>Bacteria</taxon>
        <taxon>Pseudomonadati</taxon>
        <taxon>Pseudomonadota</taxon>
        <taxon>Betaproteobacteria</taxon>
        <taxon>Burkholderiales</taxon>
        <taxon>Sphaerotilaceae</taxon>
        <taxon>Roseateles</taxon>
    </lineage>
</organism>